<dbReference type="CDD" id="cd01189">
    <property type="entry name" value="INT_ICEBs1_C_like"/>
    <property type="match status" value="1"/>
</dbReference>
<dbReference type="EMBL" id="BK015297">
    <property type="protein sequence ID" value="DAE00002.1"/>
    <property type="molecule type" value="Genomic_DNA"/>
</dbReference>
<evidence type="ECO:0000256" key="5">
    <source>
        <dbReference type="ARBA" id="ARBA00022908"/>
    </source>
</evidence>
<keyword evidence="7" id="KW-0233">DNA recombination</keyword>
<evidence type="ECO:0000313" key="10">
    <source>
        <dbReference type="EMBL" id="DAE00002.1"/>
    </source>
</evidence>
<evidence type="ECO:0000256" key="3">
    <source>
        <dbReference type="ARBA" id="ARBA00022679"/>
    </source>
</evidence>
<evidence type="ECO:0000256" key="2">
    <source>
        <dbReference type="ARBA" id="ARBA00016082"/>
    </source>
</evidence>
<reference evidence="10" key="1">
    <citation type="journal article" date="2021" name="Proc. Natl. Acad. Sci. U.S.A.">
        <title>A Catalog of Tens of Thousands of Viruses from Human Metagenomes Reveals Hidden Associations with Chronic Diseases.</title>
        <authorList>
            <person name="Tisza M.J."/>
            <person name="Buck C.B."/>
        </authorList>
    </citation>
    <scope>NUCLEOTIDE SEQUENCE</scope>
    <source>
        <strain evidence="10">CtiMP24</strain>
    </source>
</reference>
<dbReference type="Gene3D" id="1.10.150.130">
    <property type="match status" value="1"/>
</dbReference>
<dbReference type="PANTHER" id="PTHR30349:SF64">
    <property type="entry name" value="PROPHAGE INTEGRASE INTD-RELATED"/>
    <property type="match status" value="1"/>
</dbReference>
<dbReference type="GO" id="GO:0003677">
    <property type="term" value="F:DNA binding"/>
    <property type="evidence" value="ECO:0007669"/>
    <property type="project" value="UniProtKB-KW"/>
</dbReference>
<protein>
    <recommendedName>
        <fullName evidence="2">Integrase</fullName>
    </recommendedName>
</protein>
<dbReference type="InterPro" id="IPR011010">
    <property type="entry name" value="DNA_brk_join_enz"/>
</dbReference>
<keyword evidence="6" id="KW-0238">DNA-binding</keyword>
<dbReference type="GO" id="GO:0075713">
    <property type="term" value="P:establishment of integrated proviral latency"/>
    <property type="evidence" value="ECO:0007669"/>
    <property type="project" value="UniProtKB-KW"/>
</dbReference>
<keyword evidence="4" id="KW-0378">Hydrolase</keyword>
<dbReference type="Pfam" id="PF00589">
    <property type="entry name" value="Phage_integrase"/>
    <property type="match status" value="1"/>
</dbReference>
<evidence type="ECO:0000256" key="6">
    <source>
        <dbReference type="ARBA" id="ARBA00023125"/>
    </source>
</evidence>
<dbReference type="SUPFAM" id="SSF56349">
    <property type="entry name" value="DNA breaking-rejoining enzymes"/>
    <property type="match status" value="1"/>
</dbReference>
<dbReference type="InterPro" id="IPR013762">
    <property type="entry name" value="Integrase-like_cat_sf"/>
</dbReference>
<dbReference type="GO" id="GO:0006310">
    <property type="term" value="P:DNA recombination"/>
    <property type="evidence" value="ECO:0007669"/>
    <property type="project" value="UniProtKB-KW"/>
</dbReference>
<keyword evidence="5" id="KW-0229">DNA integration</keyword>
<keyword evidence="8" id="KW-1160">Virus entry into host cell</keyword>
<organism evidence="10">
    <name type="scientific">Siphoviridae sp. ctiMP24</name>
    <dbReference type="NCBI Taxonomy" id="2825621"/>
    <lineage>
        <taxon>Viruses</taxon>
        <taxon>Duplodnaviria</taxon>
        <taxon>Heunggongvirae</taxon>
        <taxon>Uroviricota</taxon>
        <taxon>Caudoviricetes</taxon>
    </lineage>
</organism>
<dbReference type="Gene3D" id="1.10.443.10">
    <property type="entry name" value="Intergrase catalytic core"/>
    <property type="match status" value="1"/>
</dbReference>
<evidence type="ECO:0000259" key="9">
    <source>
        <dbReference type="Pfam" id="PF00589"/>
    </source>
</evidence>
<sequence length="346" mass="39837">MAKAVKLPSGMWRVRVLEYTDANKVKHYKSLTANTKKEAEYLAADYYANKRSKRGLNADITLYEAFEEYITSRSAVLSPTTIRAYYRMAHNQFLCLQDVKLSNLTNEQIQKAVNAESKKLSPKTVKNAYCLLKSTLKAYAPDLYVNVKLPQKKKKEIYIPTHEEIKTILEANNQTELGIAVLLAAGLGMRIGEIVALKWESVNFENNKIKISASMAKDKDNKIVTKQPKTLSSDRSIAMPDAMRRELETWREKNQSVYVTNGLTSNAVYQRFTKYLKRNNMHHFRFHDLRHYNASVLLAMGVPDKYAQERLGHATNNMLKNVYQHIIEEKAKKVDSDFNDKFSDFF</sequence>
<dbReference type="InterPro" id="IPR050090">
    <property type="entry name" value="Tyrosine_recombinase_XerCD"/>
</dbReference>
<evidence type="ECO:0000256" key="4">
    <source>
        <dbReference type="ARBA" id="ARBA00022801"/>
    </source>
</evidence>
<dbReference type="InterPro" id="IPR010998">
    <property type="entry name" value="Integrase_recombinase_N"/>
</dbReference>
<comment type="similarity">
    <text evidence="1">Belongs to the 'phage' integrase family.</text>
</comment>
<dbReference type="GO" id="GO:0044826">
    <property type="term" value="P:viral genome integration into host DNA"/>
    <property type="evidence" value="ECO:0007669"/>
    <property type="project" value="UniProtKB-KW"/>
</dbReference>
<name>A0A8S5NZ53_9CAUD</name>
<keyword evidence="8" id="KW-1179">Viral genome integration</keyword>
<evidence type="ECO:0000256" key="1">
    <source>
        <dbReference type="ARBA" id="ARBA00008857"/>
    </source>
</evidence>
<dbReference type="GO" id="GO:0015074">
    <property type="term" value="P:DNA integration"/>
    <property type="evidence" value="ECO:0007669"/>
    <property type="project" value="UniProtKB-KW"/>
</dbReference>
<proteinExistence type="inferred from homology"/>
<evidence type="ECO:0000256" key="7">
    <source>
        <dbReference type="ARBA" id="ARBA00023172"/>
    </source>
</evidence>
<dbReference type="InterPro" id="IPR002104">
    <property type="entry name" value="Integrase_catalytic"/>
</dbReference>
<feature type="domain" description="Tyr recombinase" evidence="9">
    <location>
        <begin position="161"/>
        <end position="326"/>
    </location>
</feature>
<dbReference type="GO" id="GO:0016787">
    <property type="term" value="F:hydrolase activity"/>
    <property type="evidence" value="ECO:0007669"/>
    <property type="project" value="UniProtKB-KW"/>
</dbReference>
<accession>A0A8S5NZ53</accession>
<evidence type="ECO:0000256" key="8">
    <source>
        <dbReference type="ARBA" id="ARBA00023195"/>
    </source>
</evidence>
<keyword evidence="3" id="KW-0808">Transferase</keyword>
<dbReference type="GO" id="GO:0016740">
    <property type="term" value="F:transferase activity"/>
    <property type="evidence" value="ECO:0007669"/>
    <property type="project" value="UniProtKB-KW"/>
</dbReference>
<dbReference type="PANTHER" id="PTHR30349">
    <property type="entry name" value="PHAGE INTEGRASE-RELATED"/>
    <property type="match status" value="1"/>
</dbReference>